<reference evidence="13 14" key="1">
    <citation type="journal article" date="2018" name="Nat. Ecol. Evol.">
        <title>Genomic signatures of mitonuclear coevolution across populations of Tigriopus californicus.</title>
        <authorList>
            <person name="Barreto F.S."/>
            <person name="Watson E.T."/>
            <person name="Lima T.G."/>
            <person name="Willett C.S."/>
            <person name="Edmands S."/>
            <person name="Li W."/>
            <person name="Burton R.S."/>
        </authorList>
    </citation>
    <scope>NUCLEOTIDE SEQUENCE [LARGE SCALE GENOMIC DNA]</scope>
    <source>
        <strain evidence="13 14">San Diego</strain>
    </source>
</reference>
<dbReference type="GO" id="GO:0045116">
    <property type="term" value="P:protein neddylation"/>
    <property type="evidence" value="ECO:0007669"/>
    <property type="project" value="UniProtKB-UniRule"/>
</dbReference>
<name>A0A553NCY2_TIGCA</name>
<dbReference type="AlphaFoldDB" id="A0A553NCY2"/>
<dbReference type="EC" id="6.2.1.64" evidence="8 11"/>
<organism evidence="13 14">
    <name type="scientific">Tigriopus californicus</name>
    <name type="common">Marine copepod</name>
    <dbReference type="NCBI Taxonomy" id="6832"/>
    <lineage>
        <taxon>Eukaryota</taxon>
        <taxon>Metazoa</taxon>
        <taxon>Ecdysozoa</taxon>
        <taxon>Arthropoda</taxon>
        <taxon>Crustacea</taxon>
        <taxon>Multicrustacea</taxon>
        <taxon>Hexanauplia</taxon>
        <taxon>Copepoda</taxon>
        <taxon>Harpacticoida</taxon>
        <taxon>Harpacticidae</taxon>
        <taxon>Tigriopus</taxon>
    </lineage>
</organism>
<protein>
    <recommendedName>
        <fullName evidence="3 11">NEDD8-activating enzyme E1 catalytic subunit</fullName>
        <ecNumber evidence="8 11">6.2.1.64</ecNumber>
    </recommendedName>
</protein>
<dbReference type="FunFam" id="3.10.290.20:FF:000001">
    <property type="entry name" value="NEDD8-activating enzyme E1 catalytic subunit, variant"/>
    <property type="match status" value="1"/>
</dbReference>
<evidence type="ECO:0000256" key="1">
    <source>
        <dbReference type="ARBA" id="ARBA00005032"/>
    </source>
</evidence>
<dbReference type="Gene3D" id="1.10.10.520">
    <property type="entry name" value="Ubiquitin activating enzymes (Uba3). Chain: B, domain 2"/>
    <property type="match status" value="1"/>
</dbReference>
<evidence type="ECO:0000256" key="4">
    <source>
        <dbReference type="ARBA" id="ARBA00022598"/>
    </source>
</evidence>
<dbReference type="STRING" id="6832.A0A553NCY2"/>
<dbReference type="InterPro" id="IPR023318">
    <property type="entry name" value="Ub_act_enz_dom_a_sf"/>
</dbReference>
<dbReference type="GO" id="GO:0005524">
    <property type="term" value="F:ATP binding"/>
    <property type="evidence" value="ECO:0007669"/>
    <property type="project" value="UniProtKB-UniRule"/>
</dbReference>
<dbReference type="CDD" id="cd01488">
    <property type="entry name" value="Uba3_RUB"/>
    <property type="match status" value="1"/>
</dbReference>
<evidence type="ECO:0000256" key="9">
    <source>
        <dbReference type="ARBA" id="ARBA00024626"/>
    </source>
</evidence>
<dbReference type="FunFam" id="1.10.10.520:FF:000001">
    <property type="entry name" value="NEDD8-activating enzyme E1 catalytic subunit"/>
    <property type="match status" value="1"/>
</dbReference>
<keyword evidence="6 11" id="KW-0833">Ubl conjugation pathway</keyword>
<dbReference type="Gene3D" id="3.10.290.20">
    <property type="entry name" value="Ubiquitin-like 2 activating enzyme e1b. Chain: B, domain 3"/>
    <property type="match status" value="1"/>
</dbReference>
<evidence type="ECO:0000256" key="10">
    <source>
        <dbReference type="PROSITE-ProRule" id="PRU10132"/>
    </source>
</evidence>
<dbReference type="PANTHER" id="PTHR10953">
    <property type="entry name" value="UBIQUITIN-ACTIVATING ENZYME E1"/>
    <property type="match status" value="1"/>
</dbReference>
<dbReference type="Proteomes" id="UP000318571">
    <property type="component" value="Chromosome 10"/>
</dbReference>
<evidence type="ECO:0000259" key="12">
    <source>
        <dbReference type="SMART" id="SM01181"/>
    </source>
</evidence>
<keyword evidence="5 11" id="KW-0547">Nucleotide-binding</keyword>
<dbReference type="GO" id="GO:0005737">
    <property type="term" value="C:cytoplasm"/>
    <property type="evidence" value="ECO:0007669"/>
    <property type="project" value="TreeGrafter"/>
</dbReference>
<dbReference type="UniPathway" id="UPA00885"/>
<dbReference type="SMART" id="SM01181">
    <property type="entry name" value="E2_bind"/>
    <property type="match status" value="1"/>
</dbReference>
<evidence type="ECO:0000256" key="3">
    <source>
        <dbReference type="ARBA" id="ARBA00015203"/>
    </source>
</evidence>
<evidence type="ECO:0000313" key="14">
    <source>
        <dbReference type="Proteomes" id="UP000318571"/>
    </source>
</evidence>
<sequence length="445" mass="49429">MEVDSNGHGHTGGDWPNRWSHLSQVLTRKGPFSHPNFQAGPETLSLVRDMVRLCIIGAGGLGCELLKNLAYMGFRNMHVIDMDTIDVSNLNRQFLFRPNDVGKFKAEVAADFINRRIPGANVKAHNGMIQDFDEDFYRQFHVIICGLDSIVARRWINGMVLSLVTPGEDGQPPTGVIPIIDGGTEGFKGHARVILPGMTACIECTLDLYPPQVNFPLCTIAHTPRLPEHCIEYARILLWPKENPFGGEETSIDGDDPNHISWIYEKALERANHYHITGVTHRLTQGVVKRIIPAVASTNAVIAAVCAMETFKLTTSCADPLNNYMMFNDSEGIYSYAYEAEKNEKCLACSRRTQTLNFGKTKKLQDLIEYLVNQASFQMKNPGLTTNIEGKNKTLYMPNVASIEAATRHNLKKTLDELGLTSGSELVVADSTSPRPLIVKLNLED</sequence>
<evidence type="ECO:0000256" key="11">
    <source>
        <dbReference type="RuleBase" id="RU368009"/>
    </source>
</evidence>
<dbReference type="InterPro" id="IPR035985">
    <property type="entry name" value="Ubiquitin-activating_enz"/>
</dbReference>
<comment type="caution">
    <text evidence="13">The sequence shown here is derived from an EMBL/GenBank/DDBJ whole genome shotgun (WGS) entry which is preliminary data.</text>
</comment>
<dbReference type="PROSITE" id="PS00865">
    <property type="entry name" value="UBIQUITIN_ACTIVAT_2"/>
    <property type="match status" value="1"/>
</dbReference>
<feature type="active site" description="Glycyl thioester intermediate" evidence="10">
    <location>
        <position position="218"/>
    </location>
</feature>
<dbReference type="InterPro" id="IPR030468">
    <property type="entry name" value="Uba3_N"/>
</dbReference>
<evidence type="ECO:0000256" key="8">
    <source>
        <dbReference type="ARBA" id="ARBA00023624"/>
    </source>
</evidence>
<accession>A0A553NCY2</accession>
<dbReference type="GO" id="GO:0005634">
    <property type="term" value="C:nucleus"/>
    <property type="evidence" value="ECO:0007669"/>
    <property type="project" value="TreeGrafter"/>
</dbReference>
<keyword evidence="14" id="KW-1185">Reference proteome</keyword>
<comment type="catalytic activity">
    <reaction evidence="9 11">
        <text>ATP + [NEDD8 protein] + [E1 NEDD8-activating enzyme]-L-cysteine = AMP + diphosphate + [E1 NEDD8-activating enzyme]-S-[NEDD8 protein]-yl-L-cysteine.</text>
        <dbReference type="EC" id="6.2.1.64"/>
    </reaction>
</comment>
<dbReference type="InterPro" id="IPR014929">
    <property type="entry name" value="E2-binding"/>
</dbReference>
<evidence type="ECO:0000256" key="2">
    <source>
        <dbReference type="ARBA" id="ARBA00006310"/>
    </source>
</evidence>
<evidence type="ECO:0000256" key="5">
    <source>
        <dbReference type="ARBA" id="ARBA00022741"/>
    </source>
</evidence>
<dbReference type="OMA" id="PYLENYM"/>
<comment type="function">
    <text evidence="11">Catalytic subunit of the dimeric E1 enzyme, which activates NEDD8.</text>
</comment>
<dbReference type="OrthoDB" id="5977743at2759"/>
<keyword evidence="7 11" id="KW-0067">ATP-binding</keyword>
<dbReference type="InterPro" id="IPR033127">
    <property type="entry name" value="UBQ-activ_enz_E1_Cys_AS"/>
</dbReference>
<dbReference type="PANTHER" id="PTHR10953:SF6">
    <property type="entry name" value="NEDD8-ACTIVATING ENZYME E1 CATALYTIC SUBUNIT"/>
    <property type="match status" value="1"/>
</dbReference>
<dbReference type="Pfam" id="PF00899">
    <property type="entry name" value="ThiF"/>
    <property type="match status" value="1"/>
</dbReference>
<dbReference type="InterPro" id="IPR045886">
    <property type="entry name" value="ThiF/MoeB/HesA"/>
</dbReference>
<dbReference type="GO" id="GO:0019781">
    <property type="term" value="F:NEDD8 activating enzyme activity"/>
    <property type="evidence" value="ECO:0007669"/>
    <property type="project" value="UniProtKB-UniRule"/>
</dbReference>
<evidence type="ECO:0000256" key="7">
    <source>
        <dbReference type="ARBA" id="ARBA00022840"/>
    </source>
</evidence>
<gene>
    <name evidence="13" type="ORF">TCAL_14319</name>
</gene>
<evidence type="ECO:0000313" key="13">
    <source>
        <dbReference type="EMBL" id="TRY63268.1"/>
    </source>
</evidence>
<dbReference type="Pfam" id="PF08825">
    <property type="entry name" value="E2_bind"/>
    <property type="match status" value="1"/>
</dbReference>
<comment type="pathway">
    <text evidence="1 11">Protein modification; protein neddylation.</text>
</comment>
<dbReference type="EMBL" id="VCGU01000458">
    <property type="protein sequence ID" value="TRY63268.1"/>
    <property type="molecule type" value="Genomic_DNA"/>
</dbReference>
<comment type="similarity">
    <text evidence="2 11">Belongs to the ubiquitin-activating E1 family. UBA3 subfamily.</text>
</comment>
<evidence type="ECO:0000256" key="6">
    <source>
        <dbReference type="ARBA" id="ARBA00022786"/>
    </source>
</evidence>
<dbReference type="InterPro" id="IPR000594">
    <property type="entry name" value="ThiF_NAD_FAD-bd"/>
</dbReference>
<proteinExistence type="inferred from homology"/>
<dbReference type="Gene3D" id="3.40.50.720">
    <property type="entry name" value="NAD(P)-binding Rossmann-like Domain"/>
    <property type="match status" value="1"/>
</dbReference>
<dbReference type="SUPFAM" id="SSF69572">
    <property type="entry name" value="Activating enzymes of the ubiquitin-like proteins"/>
    <property type="match status" value="1"/>
</dbReference>
<keyword evidence="4 11" id="KW-0436">Ligase</keyword>
<feature type="domain" description="E2 binding" evidence="12">
    <location>
        <begin position="356"/>
        <end position="444"/>
    </location>
</feature>